<name>A0A0J7K8R2_LASNI</name>
<gene>
    <name evidence="2" type="ORF">RF55_14395</name>
</gene>
<reference evidence="2 3" key="1">
    <citation type="submission" date="2015-04" db="EMBL/GenBank/DDBJ databases">
        <title>Lasius niger genome sequencing.</title>
        <authorList>
            <person name="Konorov E.A."/>
            <person name="Nikitin M.A."/>
            <person name="Kirill M.V."/>
            <person name="Chang P."/>
        </authorList>
    </citation>
    <scope>NUCLEOTIDE SEQUENCE [LARGE SCALE GENOMIC DNA]</scope>
    <source>
        <tissue evidence="2">Whole</tissue>
    </source>
</reference>
<organism evidence="2 3">
    <name type="scientific">Lasius niger</name>
    <name type="common">Black garden ant</name>
    <dbReference type="NCBI Taxonomy" id="67767"/>
    <lineage>
        <taxon>Eukaryota</taxon>
        <taxon>Metazoa</taxon>
        <taxon>Ecdysozoa</taxon>
        <taxon>Arthropoda</taxon>
        <taxon>Hexapoda</taxon>
        <taxon>Insecta</taxon>
        <taxon>Pterygota</taxon>
        <taxon>Neoptera</taxon>
        <taxon>Endopterygota</taxon>
        <taxon>Hymenoptera</taxon>
        <taxon>Apocrita</taxon>
        <taxon>Aculeata</taxon>
        <taxon>Formicoidea</taxon>
        <taxon>Formicidae</taxon>
        <taxon>Formicinae</taxon>
        <taxon>Lasius</taxon>
        <taxon>Lasius</taxon>
    </lineage>
</organism>
<dbReference type="AlphaFoldDB" id="A0A0J7K8R2"/>
<keyword evidence="3" id="KW-1185">Reference proteome</keyword>
<dbReference type="PaxDb" id="67767-A0A0J7K8R2"/>
<protein>
    <submittedName>
        <fullName evidence="2">Uncharacterized protein</fullName>
    </submittedName>
</protein>
<feature type="compositionally biased region" description="Acidic residues" evidence="1">
    <location>
        <begin position="85"/>
        <end position="120"/>
    </location>
</feature>
<comment type="caution">
    <text evidence="2">The sequence shown here is derived from an EMBL/GenBank/DDBJ whole genome shotgun (WGS) entry which is preliminary data.</text>
</comment>
<accession>A0A0J7K8R2</accession>
<evidence type="ECO:0000313" key="2">
    <source>
        <dbReference type="EMBL" id="KMQ86581.1"/>
    </source>
</evidence>
<evidence type="ECO:0000256" key="1">
    <source>
        <dbReference type="SAM" id="MobiDB-lite"/>
    </source>
</evidence>
<dbReference type="OrthoDB" id="7698997at2759"/>
<evidence type="ECO:0000313" key="3">
    <source>
        <dbReference type="Proteomes" id="UP000036403"/>
    </source>
</evidence>
<dbReference type="Proteomes" id="UP000036403">
    <property type="component" value="Unassembled WGS sequence"/>
</dbReference>
<proteinExistence type="predicted"/>
<sequence length="120" mass="14234">MTLDAKLKWKEHIKKKKEELNIKYRKLYWLLGRNSELSVQNKILIYNQILKPVWMYGTQIWGCAKKTNIEIIQSFQNKCDKAAVEEEEEEEEQEDGEEEAEVAEVAEAEEVQEVEEVEEE</sequence>
<feature type="region of interest" description="Disordered" evidence="1">
    <location>
        <begin position="82"/>
        <end position="120"/>
    </location>
</feature>
<dbReference type="EMBL" id="LBMM01011863">
    <property type="protein sequence ID" value="KMQ86581.1"/>
    <property type="molecule type" value="Genomic_DNA"/>
</dbReference>